<reference evidence="2" key="1">
    <citation type="submission" date="2022-11" db="UniProtKB">
        <authorList>
            <consortium name="WormBaseParasite"/>
        </authorList>
    </citation>
    <scope>IDENTIFICATION</scope>
</reference>
<evidence type="ECO:0000313" key="2">
    <source>
        <dbReference type="WBParaSite" id="ACRNAN_scaffold16370.g17208.t1"/>
    </source>
</evidence>
<name>A0A914CZM6_9BILA</name>
<keyword evidence="1" id="KW-1185">Reference proteome</keyword>
<organism evidence="1 2">
    <name type="scientific">Acrobeloides nanus</name>
    <dbReference type="NCBI Taxonomy" id="290746"/>
    <lineage>
        <taxon>Eukaryota</taxon>
        <taxon>Metazoa</taxon>
        <taxon>Ecdysozoa</taxon>
        <taxon>Nematoda</taxon>
        <taxon>Chromadorea</taxon>
        <taxon>Rhabditida</taxon>
        <taxon>Tylenchina</taxon>
        <taxon>Cephalobomorpha</taxon>
        <taxon>Cephaloboidea</taxon>
        <taxon>Cephalobidae</taxon>
        <taxon>Acrobeloides</taxon>
    </lineage>
</organism>
<proteinExistence type="predicted"/>
<sequence>MGDEKLSGDEEPKYWQAILGDICQLPSFPRATGDPQRYVECVKQSLDTSD</sequence>
<accession>A0A914CZM6</accession>
<protein>
    <submittedName>
        <fullName evidence="2">Uncharacterized protein</fullName>
    </submittedName>
</protein>
<dbReference type="AlphaFoldDB" id="A0A914CZM6"/>
<dbReference type="WBParaSite" id="ACRNAN_scaffold16370.g17208.t1">
    <property type="protein sequence ID" value="ACRNAN_scaffold16370.g17208.t1"/>
    <property type="gene ID" value="ACRNAN_scaffold16370.g17208"/>
</dbReference>
<evidence type="ECO:0000313" key="1">
    <source>
        <dbReference type="Proteomes" id="UP000887540"/>
    </source>
</evidence>
<dbReference type="Proteomes" id="UP000887540">
    <property type="component" value="Unplaced"/>
</dbReference>